<name>A0ACC1T8Z0_9APHY</name>
<accession>A0ACC1T8Z0</accession>
<protein>
    <submittedName>
        <fullName evidence="1">Uncharacterized protein</fullName>
    </submittedName>
</protein>
<keyword evidence="2" id="KW-1185">Reference proteome</keyword>
<dbReference type="Proteomes" id="UP001148662">
    <property type="component" value="Unassembled WGS sequence"/>
</dbReference>
<evidence type="ECO:0000313" key="1">
    <source>
        <dbReference type="EMBL" id="KAJ3556062.1"/>
    </source>
</evidence>
<evidence type="ECO:0000313" key="2">
    <source>
        <dbReference type="Proteomes" id="UP001148662"/>
    </source>
</evidence>
<organism evidence="1 2">
    <name type="scientific">Phlebia brevispora</name>
    <dbReference type="NCBI Taxonomy" id="194682"/>
    <lineage>
        <taxon>Eukaryota</taxon>
        <taxon>Fungi</taxon>
        <taxon>Dikarya</taxon>
        <taxon>Basidiomycota</taxon>
        <taxon>Agaricomycotina</taxon>
        <taxon>Agaricomycetes</taxon>
        <taxon>Polyporales</taxon>
        <taxon>Meruliaceae</taxon>
        <taxon>Phlebia</taxon>
    </lineage>
</organism>
<sequence>MDVSTLRSEIKNWEREFKGQYGHEPTVQDIKNTPGMPDKYKLYKRLSKQNTATFTASQPIPTDRPSTPPGSHSRHSRPSTSSTIPKPRAVKTERPVLTENPFSPVKSKDKQKALFPNSLPIASPSRANPFTTPRKAKQNPRVPRRDPSPDPFPLIQPVQTPSHKSSFALQHNPSTPGRHDESFLVRKDTAITRARKRLRGEPVSPSPVKEKRARVLSQTSLTFARHSTLVVHSEISDDEYADNAPEEGRGDAEEAVFFNSPVKRSADGKQFRSLFEEAPVTQQDVSARPHRPTFSRTRSTGAGPFASDPKKGKSGLRAISPEAADGADLDGPRGVGQKIKALDISLNGIRKPRKRQSFKNGPPRAVLPGKDDLWDETPGTRTVNAASNGTPPANYDNASQTRKRSLSKSSTDDDVPSQERGMSRPQLLPPSPPPADAKSSRYGGKGKGKGIPAGSRKKAKLIAGLASDGEDDEESSEDLNEQIKELPWSWNTHTTHTTRTDGNIPIDAIVTADSGPEFDPTSYRPAPVAAPPYLPASGEIEVRLPDDLKRVLALSPRSTKKQELEEEILARELLYGRREVHYDPNRGGEIWDVGELSDEVDDVRPKKTVSDEDEWEGEPVPWEVGEL</sequence>
<dbReference type="EMBL" id="JANHOG010000274">
    <property type="protein sequence ID" value="KAJ3556062.1"/>
    <property type="molecule type" value="Genomic_DNA"/>
</dbReference>
<gene>
    <name evidence="1" type="ORF">NM688_g2233</name>
</gene>
<reference evidence="1" key="1">
    <citation type="submission" date="2022-07" db="EMBL/GenBank/DDBJ databases">
        <title>Genome Sequence of Phlebia brevispora.</title>
        <authorList>
            <person name="Buettner E."/>
        </authorList>
    </citation>
    <scope>NUCLEOTIDE SEQUENCE</scope>
    <source>
        <strain evidence="1">MPL23</strain>
    </source>
</reference>
<proteinExistence type="predicted"/>
<comment type="caution">
    <text evidence="1">The sequence shown here is derived from an EMBL/GenBank/DDBJ whole genome shotgun (WGS) entry which is preliminary data.</text>
</comment>